<protein>
    <submittedName>
        <fullName evidence="2">Uncharacterized protein</fullName>
    </submittedName>
</protein>
<reference evidence="3" key="1">
    <citation type="submission" date="2016-02" db="EMBL/GenBank/DDBJ databases">
        <title>Draft genome sequence of Microdochium bolleyi, a fungal endophyte of beachgrass.</title>
        <authorList>
            <consortium name="DOE Joint Genome Institute"/>
            <person name="David A.S."/>
            <person name="May G."/>
            <person name="Haridas S."/>
            <person name="Lim J."/>
            <person name="Wang M."/>
            <person name="Labutti K."/>
            <person name="Lipzen A."/>
            <person name="Barry K."/>
            <person name="Grigoriev I.V."/>
        </authorList>
    </citation>
    <scope>NUCLEOTIDE SEQUENCE [LARGE SCALE GENOMIC DNA]</scope>
    <source>
        <strain evidence="3">J235TASD1</strain>
    </source>
</reference>
<sequence>MSRTMLSSMDTDADYEAMDIASPPHHMLQRHMSESQMSEIPELPSPFQPAQSLSTMPASPQQPLPVFGDLPVGDMSEDYEQIDHSRVPEEASCLHAPGPVMQLIRSRSNQSLKRGRSDD</sequence>
<feature type="region of interest" description="Disordered" evidence="1">
    <location>
        <begin position="29"/>
        <end position="75"/>
    </location>
</feature>
<evidence type="ECO:0000313" key="3">
    <source>
        <dbReference type="Proteomes" id="UP000070501"/>
    </source>
</evidence>
<dbReference type="AlphaFoldDB" id="A0A136JH81"/>
<gene>
    <name evidence="2" type="ORF">Micbo1qcDRAFT_1196</name>
</gene>
<dbReference type="InParanoid" id="A0A136JH81"/>
<feature type="compositionally biased region" description="Polar residues" evidence="1">
    <location>
        <begin position="48"/>
        <end position="61"/>
    </location>
</feature>
<evidence type="ECO:0000256" key="1">
    <source>
        <dbReference type="SAM" id="MobiDB-lite"/>
    </source>
</evidence>
<name>A0A136JH81_9PEZI</name>
<proteinExistence type="predicted"/>
<accession>A0A136JH81</accession>
<dbReference type="EMBL" id="KQ964245">
    <property type="protein sequence ID" value="KXJ96511.1"/>
    <property type="molecule type" value="Genomic_DNA"/>
</dbReference>
<evidence type="ECO:0000313" key="2">
    <source>
        <dbReference type="EMBL" id="KXJ96511.1"/>
    </source>
</evidence>
<dbReference type="Proteomes" id="UP000070501">
    <property type="component" value="Unassembled WGS sequence"/>
</dbReference>
<keyword evidence="3" id="KW-1185">Reference proteome</keyword>
<organism evidence="2 3">
    <name type="scientific">Microdochium bolleyi</name>
    <dbReference type="NCBI Taxonomy" id="196109"/>
    <lineage>
        <taxon>Eukaryota</taxon>
        <taxon>Fungi</taxon>
        <taxon>Dikarya</taxon>
        <taxon>Ascomycota</taxon>
        <taxon>Pezizomycotina</taxon>
        <taxon>Sordariomycetes</taxon>
        <taxon>Xylariomycetidae</taxon>
        <taxon>Xylariales</taxon>
        <taxon>Microdochiaceae</taxon>
        <taxon>Microdochium</taxon>
    </lineage>
</organism>